<reference evidence="3 4" key="1">
    <citation type="journal article" date="2015" name="Stand. Genomic Sci.">
        <title>Genomic Encyclopedia of Bacterial and Archaeal Type Strains, Phase III: the genomes of soil and plant-associated and newly described type strains.</title>
        <authorList>
            <person name="Whitman W.B."/>
            <person name="Woyke T."/>
            <person name="Klenk H.P."/>
            <person name="Zhou Y."/>
            <person name="Lilburn T.G."/>
            <person name="Beck B.J."/>
            <person name="De Vos P."/>
            <person name="Vandamme P."/>
            <person name="Eisen J.A."/>
            <person name="Garrity G."/>
            <person name="Hugenholtz P."/>
            <person name="Kyrpides N.C."/>
        </authorList>
    </citation>
    <scope>NUCLEOTIDE SEQUENCE [LARGE SCALE GENOMIC DNA]</scope>
    <source>
        <strain evidence="3 4">CGMCC 1.10685</strain>
    </source>
</reference>
<proteinExistence type="predicted"/>
<dbReference type="SUPFAM" id="SSF55729">
    <property type="entry name" value="Acyl-CoA N-acyltransferases (Nat)"/>
    <property type="match status" value="1"/>
</dbReference>
<dbReference type="EMBL" id="VLKW01000002">
    <property type="protein sequence ID" value="TWI50087.1"/>
    <property type="molecule type" value="Genomic_DNA"/>
</dbReference>
<name>A0A562Q095_9BURK</name>
<evidence type="ECO:0000313" key="4">
    <source>
        <dbReference type="Proteomes" id="UP000315112"/>
    </source>
</evidence>
<evidence type="ECO:0000313" key="5">
    <source>
        <dbReference type="Proteomes" id="UP000437862"/>
    </source>
</evidence>
<evidence type="ECO:0000313" key="3">
    <source>
        <dbReference type="EMBL" id="TWI50087.1"/>
    </source>
</evidence>
<keyword evidence="3" id="KW-0808">Transferase</keyword>
<dbReference type="InterPro" id="IPR016181">
    <property type="entry name" value="Acyl_CoA_acyltransferase"/>
</dbReference>
<dbReference type="AlphaFoldDB" id="A0A562Q095"/>
<dbReference type="OrthoDB" id="4966223at2"/>
<dbReference type="Gene3D" id="3.40.630.30">
    <property type="match status" value="1"/>
</dbReference>
<organism evidence="3 4">
    <name type="scientific">Pseudoduganella flava</name>
    <dbReference type="NCBI Taxonomy" id="871742"/>
    <lineage>
        <taxon>Bacteria</taxon>
        <taxon>Pseudomonadati</taxon>
        <taxon>Pseudomonadota</taxon>
        <taxon>Betaproteobacteria</taxon>
        <taxon>Burkholderiales</taxon>
        <taxon>Oxalobacteraceae</taxon>
        <taxon>Telluria group</taxon>
        <taxon>Pseudoduganella</taxon>
    </lineage>
</organism>
<keyword evidence="5" id="KW-1185">Reference proteome</keyword>
<dbReference type="GO" id="GO:0016747">
    <property type="term" value="F:acyltransferase activity, transferring groups other than amino-acyl groups"/>
    <property type="evidence" value="ECO:0007669"/>
    <property type="project" value="InterPro"/>
</dbReference>
<sequence length="215" mass="23072">MSAHPYDASLARPVEGWLRARSIARGLPAPVPDRGGWRVDTGSADELRRHVFAAACPGLQALAGEIDAPRIFLKLCGEAEVMRALLPPRWVLQEPRYLMTLDGPMSGAPALPPGYAIARREHGTVTQVCVRTLAGELAASGWAAEVAGFHVYDRIATEPAHRRRGLASAVMHALTAARRHATAEQVLVATADGAALYRALGWRVRSPYTTACIPA</sequence>
<dbReference type="EMBL" id="CP046904">
    <property type="protein sequence ID" value="QGZ38368.1"/>
    <property type="molecule type" value="Genomic_DNA"/>
</dbReference>
<reference evidence="2 5" key="3">
    <citation type="submission" date="2019-12" db="EMBL/GenBank/DDBJ databases">
        <title>Draft Genome Sequences of Six Type Strains of the Genus Massilia.</title>
        <authorList>
            <person name="Miess H."/>
            <person name="Frediansyah A."/>
            <person name="Goeker M."/>
            <person name="Gross H."/>
        </authorList>
    </citation>
    <scope>NUCLEOTIDE SEQUENCE [LARGE SCALE GENOMIC DNA]</scope>
    <source>
        <strain evidence="2 5">DSM 26639</strain>
    </source>
</reference>
<dbReference type="Proteomes" id="UP000315112">
    <property type="component" value="Unassembled WGS sequence"/>
</dbReference>
<dbReference type="RefSeq" id="WP_145873725.1">
    <property type="nucleotide sequence ID" value="NZ_CP046904.1"/>
</dbReference>
<dbReference type="Proteomes" id="UP000437862">
    <property type="component" value="Chromosome"/>
</dbReference>
<evidence type="ECO:0000313" key="2">
    <source>
        <dbReference type="EMBL" id="QGZ38368.1"/>
    </source>
</evidence>
<gene>
    <name evidence="2" type="ORF">GO485_04415</name>
    <name evidence="3" type="ORF">IP92_01316</name>
</gene>
<protein>
    <submittedName>
        <fullName evidence="3">Acetyltransferase (GNAT) family protein</fullName>
    </submittedName>
    <submittedName>
        <fullName evidence="2">GNAT family N-acetyltransferase</fullName>
    </submittedName>
</protein>
<evidence type="ECO:0000259" key="1">
    <source>
        <dbReference type="PROSITE" id="PS51186"/>
    </source>
</evidence>
<reference evidence="3" key="2">
    <citation type="submission" date="2019-07" db="EMBL/GenBank/DDBJ databases">
        <authorList>
            <person name="Whitman W."/>
            <person name="Huntemann M."/>
            <person name="Clum A."/>
            <person name="Pillay M."/>
            <person name="Palaniappan K."/>
            <person name="Varghese N."/>
            <person name="Mikhailova N."/>
            <person name="Stamatis D."/>
            <person name="Reddy T."/>
            <person name="Daum C."/>
            <person name="Shapiro N."/>
            <person name="Ivanova N."/>
            <person name="Kyrpides N."/>
            <person name="Woyke T."/>
        </authorList>
    </citation>
    <scope>NUCLEOTIDE SEQUENCE</scope>
    <source>
        <strain evidence="3">CGMCC 1.10685</strain>
    </source>
</reference>
<dbReference type="InterPro" id="IPR000182">
    <property type="entry name" value="GNAT_dom"/>
</dbReference>
<dbReference type="Pfam" id="PF13508">
    <property type="entry name" value="Acetyltransf_7"/>
    <property type="match status" value="1"/>
</dbReference>
<dbReference type="PROSITE" id="PS51186">
    <property type="entry name" value="GNAT"/>
    <property type="match status" value="1"/>
</dbReference>
<accession>A0A562Q095</accession>
<feature type="domain" description="N-acetyltransferase" evidence="1">
    <location>
        <begin position="80"/>
        <end position="215"/>
    </location>
</feature>